<feature type="transmembrane region" description="Helical" evidence="8">
    <location>
        <begin position="225"/>
        <end position="242"/>
    </location>
</feature>
<accession>A0ABD2X8X5</accession>
<keyword evidence="3" id="KW-0328">Glycosyltransferase</keyword>
<evidence type="ECO:0000256" key="7">
    <source>
        <dbReference type="ARBA" id="ARBA00023136"/>
    </source>
</evidence>
<evidence type="ECO:0000256" key="3">
    <source>
        <dbReference type="ARBA" id="ARBA00022676"/>
    </source>
</evidence>
<feature type="transmembrane region" description="Helical" evidence="8">
    <location>
        <begin position="475"/>
        <end position="493"/>
    </location>
</feature>
<evidence type="ECO:0000256" key="8">
    <source>
        <dbReference type="SAM" id="Phobius"/>
    </source>
</evidence>
<feature type="transmembrane region" description="Helical" evidence="8">
    <location>
        <begin position="277"/>
        <end position="304"/>
    </location>
</feature>
<feature type="transmembrane region" description="Helical" evidence="8">
    <location>
        <begin position="429"/>
        <end position="454"/>
    </location>
</feature>
<dbReference type="Proteomes" id="UP001627154">
    <property type="component" value="Unassembled WGS sequence"/>
</dbReference>
<feature type="transmembrane region" description="Helical" evidence="8">
    <location>
        <begin position="141"/>
        <end position="162"/>
    </location>
</feature>
<evidence type="ECO:0000256" key="1">
    <source>
        <dbReference type="ARBA" id="ARBA00004141"/>
    </source>
</evidence>
<dbReference type="AlphaFoldDB" id="A0ABD2X8X5"/>
<comment type="similarity">
    <text evidence="2">Belongs to the dpy-19 family.</text>
</comment>
<dbReference type="InterPro" id="IPR018732">
    <property type="entry name" value="Dpy-19/Dpy-19-like"/>
</dbReference>
<dbReference type="Pfam" id="PF10034">
    <property type="entry name" value="Dpy19"/>
    <property type="match status" value="1"/>
</dbReference>
<sequence>MEDSQRSFMFKIILAIGFGVLHRWHVSTIFENDRHFSHLSRLEREMSFRTEMGMYYSYFKSIAESENFFEGLHKVHHDNLSEYPSVINAESKYNLGPEVNIGVIYHLMKYLNLLPETVCWQVERGAGLSVVTSCTGLGEPIYFYLEFVWLFAAVTGATIFLYGAHLSGSIGGGLISIASFFFNHTECTRVQWTPPLRESFAYPALLFQMYTLSEILKKRKRPQNITLYADLVMLVTFCLLSWQFSQFVFVTQTIAMLILKWLRIIDKKMYSFYCSMHLFAIILAIVLTRNSFLITSVHLALIVVSFGLSEVSHFLSRLFDPKTITLLEIAFVLVFCKLWKMFFVNKSDDEHIFNLLRSKISSYKDFHTMLYTCSPEFDFLKYETYEALVKTFLLQTNILVFILVLYFWYRNLKTHGFPGCIEPHVAYNILQSGAFTIMAIFVMRLKLFMTPHLCILSGLVCSKRYLIKLGVKRQVMVGALIAILLATMSYHGFPRVKQERQLIGEYSNIEQEELLEWIDKKTPSRAAFAGKMSLMANIMLSTRRPVVNNPYYESKSMRDKTLNVYEMYSRKSVSEVHDTLKKLQVDYLIIDETQCYGIGYWKSGCKMIELWDLMDRGASRGAGKLPVCPILYRGNAHPFRRVFENRSYVVLQLNYTKYLEYKPKNVFVA</sequence>
<keyword evidence="10" id="KW-1185">Reference proteome</keyword>
<evidence type="ECO:0000256" key="5">
    <source>
        <dbReference type="ARBA" id="ARBA00022692"/>
    </source>
</evidence>
<comment type="caution">
    <text evidence="9">The sequence shown here is derived from an EMBL/GenBank/DDBJ whole genome shotgun (WGS) entry which is preliminary data.</text>
</comment>
<evidence type="ECO:0000256" key="6">
    <source>
        <dbReference type="ARBA" id="ARBA00022989"/>
    </source>
</evidence>
<protein>
    <submittedName>
        <fullName evidence="9">Uncharacterized protein</fullName>
    </submittedName>
</protein>
<gene>
    <name evidence="9" type="ORF">TKK_005169</name>
</gene>
<dbReference type="GO" id="GO:0016020">
    <property type="term" value="C:membrane"/>
    <property type="evidence" value="ECO:0007669"/>
    <property type="project" value="UniProtKB-SubCell"/>
</dbReference>
<evidence type="ECO:0000313" key="9">
    <source>
        <dbReference type="EMBL" id="KAL3401822.1"/>
    </source>
</evidence>
<evidence type="ECO:0000256" key="4">
    <source>
        <dbReference type="ARBA" id="ARBA00022679"/>
    </source>
</evidence>
<feature type="transmembrane region" description="Helical" evidence="8">
    <location>
        <begin position="387"/>
        <end position="409"/>
    </location>
</feature>
<dbReference type="GO" id="GO:0016757">
    <property type="term" value="F:glycosyltransferase activity"/>
    <property type="evidence" value="ECO:0007669"/>
    <property type="project" value="UniProtKB-KW"/>
</dbReference>
<comment type="subcellular location">
    <subcellularLocation>
        <location evidence="1">Membrane</location>
        <topology evidence="1">Multi-pass membrane protein</topology>
    </subcellularLocation>
</comment>
<name>A0ABD2X8X5_9HYME</name>
<keyword evidence="5 8" id="KW-0812">Transmembrane</keyword>
<feature type="transmembrane region" description="Helical" evidence="8">
    <location>
        <begin position="12"/>
        <end position="30"/>
    </location>
</feature>
<keyword evidence="7 8" id="KW-0472">Membrane</keyword>
<organism evidence="9 10">
    <name type="scientific">Trichogramma kaykai</name>
    <dbReference type="NCBI Taxonomy" id="54128"/>
    <lineage>
        <taxon>Eukaryota</taxon>
        <taxon>Metazoa</taxon>
        <taxon>Ecdysozoa</taxon>
        <taxon>Arthropoda</taxon>
        <taxon>Hexapoda</taxon>
        <taxon>Insecta</taxon>
        <taxon>Pterygota</taxon>
        <taxon>Neoptera</taxon>
        <taxon>Endopterygota</taxon>
        <taxon>Hymenoptera</taxon>
        <taxon>Apocrita</taxon>
        <taxon>Proctotrupomorpha</taxon>
        <taxon>Chalcidoidea</taxon>
        <taxon>Trichogrammatidae</taxon>
        <taxon>Trichogramma</taxon>
    </lineage>
</organism>
<evidence type="ECO:0000313" key="10">
    <source>
        <dbReference type="Proteomes" id="UP001627154"/>
    </source>
</evidence>
<dbReference type="EMBL" id="JBJJXI010000043">
    <property type="protein sequence ID" value="KAL3401822.1"/>
    <property type="molecule type" value="Genomic_DNA"/>
</dbReference>
<dbReference type="PANTHER" id="PTHR31488:SF1">
    <property type="entry name" value="C-MANNOSYLTRANSFERASE DPY19L1"/>
    <property type="match status" value="1"/>
</dbReference>
<feature type="transmembrane region" description="Helical" evidence="8">
    <location>
        <begin position="324"/>
        <end position="343"/>
    </location>
</feature>
<evidence type="ECO:0000256" key="2">
    <source>
        <dbReference type="ARBA" id="ARBA00008744"/>
    </source>
</evidence>
<dbReference type="CDD" id="cd20177">
    <property type="entry name" value="Dpy19"/>
    <property type="match status" value="1"/>
</dbReference>
<keyword evidence="4" id="KW-0808">Transferase</keyword>
<dbReference type="PANTHER" id="PTHR31488">
    <property type="entry name" value="DPY-19-LIKE 1, LIKE (H. SAPIENS)"/>
    <property type="match status" value="1"/>
</dbReference>
<reference evidence="9 10" key="1">
    <citation type="journal article" date="2024" name="bioRxiv">
        <title>A reference genome for Trichogramma kaykai: A tiny desert-dwelling parasitoid wasp with competing sex-ratio distorters.</title>
        <authorList>
            <person name="Culotta J."/>
            <person name="Lindsey A.R."/>
        </authorList>
    </citation>
    <scope>NUCLEOTIDE SEQUENCE [LARGE SCALE GENOMIC DNA]</scope>
    <source>
        <strain evidence="9 10">KSX58</strain>
    </source>
</reference>
<proteinExistence type="inferred from homology"/>
<dbReference type="InterPro" id="IPR047462">
    <property type="entry name" value="Dpy19"/>
</dbReference>
<keyword evidence="6 8" id="KW-1133">Transmembrane helix</keyword>